<name>A0ABV0EKT7_9BURK</name>
<feature type="region of interest" description="Disordered" evidence="1">
    <location>
        <begin position="32"/>
        <end position="99"/>
    </location>
</feature>
<dbReference type="InterPro" id="IPR025392">
    <property type="entry name" value="DUF4124"/>
</dbReference>
<comment type="caution">
    <text evidence="4">The sequence shown here is derived from an EMBL/GenBank/DDBJ whole genome shotgun (WGS) entry which is preliminary data.</text>
</comment>
<evidence type="ECO:0000256" key="1">
    <source>
        <dbReference type="SAM" id="MobiDB-lite"/>
    </source>
</evidence>
<reference evidence="4 5" key="1">
    <citation type="submission" date="2024-02" db="EMBL/GenBank/DDBJ databases">
        <title>New thermophilic sulfur-oxidizing bacteria from a hot springs of the Uzon caldera (Kamchatka, Russia).</title>
        <authorList>
            <person name="Dukat A.M."/>
            <person name="Elcheninov A.G."/>
            <person name="Frolov E.N."/>
        </authorList>
    </citation>
    <scope>NUCLEOTIDE SEQUENCE [LARGE SCALE GENOMIC DNA]</scope>
    <source>
        <strain evidence="4 5">AK1</strain>
    </source>
</reference>
<dbReference type="RefSeq" id="WP_347309132.1">
    <property type="nucleotide sequence ID" value="NZ_JBAJEX010000016.1"/>
</dbReference>
<feature type="chain" id="PRO_5047457521" evidence="2">
    <location>
        <begin position="19"/>
        <end position="148"/>
    </location>
</feature>
<protein>
    <submittedName>
        <fullName evidence="4">DUF4124 domain-containing protein</fullName>
    </submittedName>
</protein>
<keyword evidence="2" id="KW-0732">Signal</keyword>
<feature type="signal peptide" evidence="2">
    <location>
        <begin position="1"/>
        <end position="18"/>
    </location>
</feature>
<proteinExistence type="predicted"/>
<feature type="compositionally biased region" description="Basic and acidic residues" evidence="1">
    <location>
        <begin position="64"/>
        <end position="94"/>
    </location>
</feature>
<gene>
    <name evidence="4" type="ORF">V6E02_12480</name>
</gene>
<sequence>MNKLWILLLLALPCVASGELYRWVDAQGKVHYSDSPPPADAKSGKTLPAPPSPASAPAGTTKSWQEKDMEFRQRRAAEAEAQAKKEKEAEEARQKQANCETARKNLRLLESGQRVVTTNDQGEREFLDDAARQKAINDARKGVETWCK</sequence>
<accession>A0ABV0EKT7</accession>
<evidence type="ECO:0000313" key="5">
    <source>
        <dbReference type="Proteomes" id="UP001482231"/>
    </source>
</evidence>
<feature type="domain" description="DUF4124" evidence="3">
    <location>
        <begin position="7"/>
        <end position="58"/>
    </location>
</feature>
<evidence type="ECO:0000256" key="2">
    <source>
        <dbReference type="SAM" id="SignalP"/>
    </source>
</evidence>
<evidence type="ECO:0000259" key="3">
    <source>
        <dbReference type="Pfam" id="PF13511"/>
    </source>
</evidence>
<dbReference type="Pfam" id="PF13511">
    <property type="entry name" value="DUF4124"/>
    <property type="match status" value="1"/>
</dbReference>
<evidence type="ECO:0000313" key="4">
    <source>
        <dbReference type="EMBL" id="MEO1768022.1"/>
    </source>
</evidence>
<keyword evidence="5" id="KW-1185">Reference proteome</keyword>
<dbReference type="EMBL" id="JBAJEX010000016">
    <property type="protein sequence ID" value="MEO1768022.1"/>
    <property type="molecule type" value="Genomic_DNA"/>
</dbReference>
<organism evidence="4 5">
    <name type="scientific">Thiobacter aerophilum</name>
    <dbReference type="NCBI Taxonomy" id="3121275"/>
    <lineage>
        <taxon>Bacteria</taxon>
        <taxon>Pseudomonadati</taxon>
        <taxon>Pseudomonadota</taxon>
        <taxon>Betaproteobacteria</taxon>
        <taxon>Burkholderiales</taxon>
        <taxon>Thiobacteraceae</taxon>
        <taxon>Thiobacter</taxon>
    </lineage>
</organism>
<dbReference type="Proteomes" id="UP001482231">
    <property type="component" value="Unassembled WGS sequence"/>
</dbReference>